<dbReference type="InterPro" id="IPR042099">
    <property type="entry name" value="ANL_N_sf"/>
</dbReference>
<keyword evidence="1" id="KW-0596">Phosphopantetheine</keyword>
<dbReference type="Gene3D" id="3.30.559.30">
    <property type="entry name" value="Nonribosomal peptide synthetase, condensation domain"/>
    <property type="match status" value="4"/>
</dbReference>
<feature type="region of interest" description="Disordered" evidence="4">
    <location>
        <begin position="3614"/>
        <end position="3642"/>
    </location>
</feature>
<evidence type="ECO:0000259" key="5">
    <source>
        <dbReference type="PROSITE" id="PS50075"/>
    </source>
</evidence>
<dbReference type="Proteomes" id="UP001278766">
    <property type="component" value="Unassembled WGS sequence"/>
</dbReference>
<dbReference type="GO" id="GO:0005737">
    <property type="term" value="C:cytoplasm"/>
    <property type="evidence" value="ECO:0007669"/>
    <property type="project" value="TreeGrafter"/>
</dbReference>
<dbReference type="Gene3D" id="3.30.559.10">
    <property type="entry name" value="Chloramphenicol acetyltransferase-like domain"/>
    <property type="match status" value="4"/>
</dbReference>
<dbReference type="Pfam" id="PF00550">
    <property type="entry name" value="PP-binding"/>
    <property type="match status" value="1"/>
</dbReference>
<dbReference type="RefSeq" id="XP_062660097.1">
    <property type="nucleotide sequence ID" value="XM_062807324.1"/>
</dbReference>
<reference evidence="6" key="1">
    <citation type="journal article" date="2023" name="Mol. Phylogenet. Evol.">
        <title>Genome-scale phylogeny and comparative genomics of the fungal order Sordariales.</title>
        <authorList>
            <person name="Hensen N."/>
            <person name="Bonometti L."/>
            <person name="Westerberg I."/>
            <person name="Brannstrom I.O."/>
            <person name="Guillou S."/>
            <person name="Cros-Aarteil S."/>
            <person name="Calhoun S."/>
            <person name="Haridas S."/>
            <person name="Kuo A."/>
            <person name="Mondo S."/>
            <person name="Pangilinan J."/>
            <person name="Riley R."/>
            <person name="LaButti K."/>
            <person name="Andreopoulos B."/>
            <person name="Lipzen A."/>
            <person name="Chen C."/>
            <person name="Yan M."/>
            <person name="Daum C."/>
            <person name="Ng V."/>
            <person name="Clum A."/>
            <person name="Steindorff A."/>
            <person name="Ohm R.A."/>
            <person name="Martin F."/>
            <person name="Silar P."/>
            <person name="Natvig D.O."/>
            <person name="Lalanne C."/>
            <person name="Gautier V."/>
            <person name="Ament-Velasquez S.L."/>
            <person name="Kruys A."/>
            <person name="Hutchinson M.I."/>
            <person name="Powell A.J."/>
            <person name="Barry K."/>
            <person name="Miller A.N."/>
            <person name="Grigoriev I.V."/>
            <person name="Debuchy R."/>
            <person name="Gladieux P."/>
            <person name="Hiltunen Thoren M."/>
            <person name="Johannesson H."/>
        </authorList>
    </citation>
    <scope>NUCLEOTIDE SEQUENCE</scope>
    <source>
        <strain evidence="6">CBS 168.71</strain>
    </source>
</reference>
<dbReference type="Pfam" id="PF00668">
    <property type="entry name" value="Condensation"/>
    <property type="match status" value="4"/>
</dbReference>
<dbReference type="PANTHER" id="PTHR45527:SF1">
    <property type="entry name" value="FATTY ACID SYNTHASE"/>
    <property type="match status" value="1"/>
</dbReference>
<proteinExistence type="predicted"/>
<dbReference type="Gene3D" id="3.40.50.12780">
    <property type="entry name" value="N-terminal domain of ligase-like"/>
    <property type="match status" value="3"/>
</dbReference>
<dbReference type="InterPro" id="IPR045851">
    <property type="entry name" value="AMP-bd_C_sf"/>
</dbReference>
<dbReference type="CDD" id="cd05930">
    <property type="entry name" value="A_NRPS"/>
    <property type="match status" value="1"/>
</dbReference>
<evidence type="ECO:0000313" key="7">
    <source>
        <dbReference type="Proteomes" id="UP001278766"/>
    </source>
</evidence>
<feature type="domain" description="Carrier" evidence="5">
    <location>
        <begin position="2938"/>
        <end position="3016"/>
    </location>
</feature>
<dbReference type="InterPro" id="IPR020845">
    <property type="entry name" value="AMP-binding_CS"/>
</dbReference>
<feature type="domain" description="Carrier" evidence="5">
    <location>
        <begin position="4112"/>
        <end position="4188"/>
    </location>
</feature>
<evidence type="ECO:0000256" key="1">
    <source>
        <dbReference type="ARBA" id="ARBA00022450"/>
    </source>
</evidence>
<dbReference type="Pfam" id="PF00501">
    <property type="entry name" value="AMP-binding"/>
    <property type="match status" value="4"/>
</dbReference>
<dbReference type="InterPro" id="IPR000873">
    <property type="entry name" value="AMP-dep_synth/lig_dom"/>
</dbReference>
<protein>
    <recommendedName>
        <fullName evidence="5">Carrier domain-containing protein</fullName>
    </recommendedName>
</protein>
<keyword evidence="2" id="KW-0597">Phosphoprotein</keyword>
<reference evidence="6" key="2">
    <citation type="submission" date="2023-06" db="EMBL/GenBank/DDBJ databases">
        <authorList>
            <consortium name="Lawrence Berkeley National Laboratory"/>
            <person name="Haridas S."/>
            <person name="Hensen N."/>
            <person name="Bonometti L."/>
            <person name="Westerberg I."/>
            <person name="Brannstrom I.O."/>
            <person name="Guillou S."/>
            <person name="Cros-Aarteil S."/>
            <person name="Calhoun S."/>
            <person name="Kuo A."/>
            <person name="Mondo S."/>
            <person name="Pangilinan J."/>
            <person name="Riley R."/>
            <person name="Labutti K."/>
            <person name="Andreopoulos B."/>
            <person name="Lipzen A."/>
            <person name="Chen C."/>
            <person name="Yanf M."/>
            <person name="Daum C."/>
            <person name="Ng V."/>
            <person name="Clum A."/>
            <person name="Steindorff A."/>
            <person name="Ohm R."/>
            <person name="Martin F."/>
            <person name="Silar P."/>
            <person name="Natvig D."/>
            <person name="Lalanne C."/>
            <person name="Gautier V."/>
            <person name="Ament-Velasquez S.L."/>
            <person name="Kruys A."/>
            <person name="Hutchinson M.I."/>
            <person name="Powell A.J."/>
            <person name="Barry K."/>
            <person name="Miller A.N."/>
            <person name="Grigoriev I.V."/>
            <person name="Debuchy R."/>
            <person name="Gladieux P."/>
            <person name="Thoren M.H."/>
            <person name="Johannesson H."/>
        </authorList>
    </citation>
    <scope>NUCLEOTIDE SEQUENCE</scope>
    <source>
        <strain evidence="6">CBS 168.71</strain>
    </source>
</reference>
<dbReference type="InterPro" id="IPR009081">
    <property type="entry name" value="PP-bd_ACP"/>
</dbReference>
<dbReference type="PROSITE" id="PS00012">
    <property type="entry name" value="PHOSPHOPANTETHEINE"/>
    <property type="match status" value="1"/>
</dbReference>
<accession>A0AAE0LT57</accession>
<dbReference type="InterPro" id="IPR023213">
    <property type="entry name" value="CAT-like_dom_sf"/>
</dbReference>
<dbReference type="PROSITE" id="PS00455">
    <property type="entry name" value="AMP_BINDING"/>
    <property type="match status" value="3"/>
</dbReference>
<organism evidence="6 7">
    <name type="scientific">Chaetomium fimeti</name>
    <dbReference type="NCBI Taxonomy" id="1854472"/>
    <lineage>
        <taxon>Eukaryota</taxon>
        <taxon>Fungi</taxon>
        <taxon>Dikarya</taxon>
        <taxon>Ascomycota</taxon>
        <taxon>Pezizomycotina</taxon>
        <taxon>Sordariomycetes</taxon>
        <taxon>Sordariomycetidae</taxon>
        <taxon>Sordariales</taxon>
        <taxon>Chaetomiaceae</taxon>
        <taxon>Chaetomium</taxon>
    </lineage>
</organism>
<dbReference type="PROSITE" id="PS50075">
    <property type="entry name" value="CARRIER"/>
    <property type="match status" value="3"/>
</dbReference>
<feature type="region of interest" description="Disordered" evidence="4">
    <location>
        <begin position="3997"/>
        <end position="4029"/>
    </location>
</feature>
<keyword evidence="7" id="KW-1185">Reference proteome</keyword>
<dbReference type="GeneID" id="87844272"/>
<dbReference type="SUPFAM" id="SSF56801">
    <property type="entry name" value="Acetyl-CoA synthetase-like"/>
    <property type="match status" value="3"/>
</dbReference>
<dbReference type="PANTHER" id="PTHR45527">
    <property type="entry name" value="NONRIBOSOMAL PEPTIDE SYNTHETASE"/>
    <property type="match status" value="1"/>
</dbReference>
<gene>
    <name evidence="6" type="ORF">B0H64DRAFT_455915</name>
</gene>
<dbReference type="EMBL" id="JAUEPN010000003">
    <property type="protein sequence ID" value="KAK3296583.1"/>
    <property type="molecule type" value="Genomic_DNA"/>
</dbReference>
<dbReference type="SUPFAM" id="SSF52777">
    <property type="entry name" value="CoA-dependent acyltransferases"/>
    <property type="match status" value="10"/>
</dbReference>
<dbReference type="GO" id="GO:0043041">
    <property type="term" value="P:amino acid activation for nonribosomal peptide biosynthetic process"/>
    <property type="evidence" value="ECO:0007669"/>
    <property type="project" value="TreeGrafter"/>
</dbReference>
<dbReference type="GO" id="GO:0016874">
    <property type="term" value="F:ligase activity"/>
    <property type="evidence" value="ECO:0007669"/>
    <property type="project" value="UniProtKB-KW"/>
</dbReference>
<evidence type="ECO:0000256" key="2">
    <source>
        <dbReference type="ARBA" id="ARBA00022553"/>
    </source>
</evidence>
<feature type="domain" description="Carrier" evidence="5">
    <location>
        <begin position="3537"/>
        <end position="3614"/>
    </location>
</feature>
<evidence type="ECO:0000313" key="6">
    <source>
        <dbReference type="EMBL" id="KAK3296583.1"/>
    </source>
</evidence>
<dbReference type="InterPro" id="IPR036736">
    <property type="entry name" value="ACP-like_sf"/>
</dbReference>
<dbReference type="InterPro" id="IPR001242">
    <property type="entry name" value="Condensation_dom"/>
</dbReference>
<evidence type="ECO:0000256" key="4">
    <source>
        <dbReference type="SAM" id="MobiDB-lite"/>
    </source>
</evidence>
<dbReference type="GO" id="GO:0031177">
    <property type="term" value="F:phosphopantetheine binding"/>
    <property type="evidence" value="ECO:0007669"/>
    <property type="project" value="TreeGrafter"/>
</dbReference>
<keyword evidence="3" id="KW-0436">Ligase</keyword>
<comment type="caution">
    <text evidence="6">The sequence shown here is derived from an EMBL/GenBank/DDBJ whole genome shotgun (WGS) entry which is preliminary data.</text>
</comment>
<dbReference type="Gene3D" id="1.10.1200.10">
    <property type="entry name" value="ACP-like"/>
    <property type="match status" value="1"/>
</dbReference>
<sequence length="4690" mass="512837">MEDTAPKLRPPITQLRPLHSLQQPLNQELAVPRLGVQGYLQDGVQLLHWSSPLELKPDRDTVIKAFVKLVARLVILEPGEAYCIQDAERGGFILARSAGPVPEDGDKDEEGVVGFIEHLDRHDIPTDFSIGEGKALQLHVDAATRQVRLTAQANAVPTAALEALGQMLDDLILGLQQGRSEATRWTQPSVLNFPPKQRPLALFPREPICSDSQRDEESGSDGDGPALLHRWFEQRVAETPDRTAVDFLSDLESGKRIQYTYQNVENAANALAAELVRTCAQPQSRSQQSVKAVGVLMGPCPELYTSYLAVLKAGMAFCPIPVDAPRERQEALIADLRPAALLVATSSQRDSQLSSPQSTLTATINVAPYLAACDTRAERQPVRSSLTIAETDTAYILYTSGTTGMPKGVAISHISAACTISALSAHYRLVPPTSSSSKPIRWYQGAAPTFDISLFEIFWTLSTGSTLCCAPRECTLQDIDKVVRVMEADMTNITPSFASLLDPSSIRALMVGGETLNTRLLQDFARYNPTANHGDLGHKPSGIYNGYGPTETAIYCIAQAHVPAAQRGSVLGTPLATCGCLIVDERVQSQAQTANLEPVPMGAVGELVIIGPQVSRAGYLNRSDETAAAFLDDAEWGRAYKTGDRARVVWGPRGEPMVEFLGRMSDDQVKLSGRRVELGEIESVLASRVDGVRETMSCVWKSQTSETGSERVVSLVVPETHAGLEFELAHKRCLEIAQRYLPDYMRPFKILQVDALPRTVSGKLDRKAASAYVQEALKDNSLGGRLEAVPHKTFEHVERLFDPEDAKLEEELTDIVSGILSDGNSSITTATVTATTPLAQAGMDSLRAMRLLRDIRKRWPNSGSTDYQPRHARLQPSLALLLDSEATIRSVFFPSARYVDVSAKLGAKKADTQRQLANFSSRYVPEVLDKLNLVDAADIEMVLPTTCTQSQLAVSFAIDRRNYISHSVLKLRPDVSAERLKEAVERVVSEQAIYRCAILPCDDSLSPFAQVILAPEAWRRFTNNSSRVVHRRSNASQLAGDVKPWLELAEKSISLDLQTLYHIQIIEPDSDSGPASVKTGLLAISMAHCICDGASLEVLMSDVARQYAGLEPVQRQGIYDVVFEWASNVEPETDQLWRESLKAWETESFGSLSGDNTNPSAADTNLRHGMVEYASDLPWQVLEGKSRVLGASPLSILQASWSLLLSLFSESDTGDIVFGSIISGYHLPAHAPTFSVVPCRVVLPEAQTISELVGSLATQSRFAQSHQHTSFGIFKTRPYNTALALQAYPPVDSTPEETVPMLWTEIQNPAICYDFSVFVEAFPTNPHSPNRNGQVENMAFKLTYREDALSELSATFIVKQLAALIEIMWLPARTIPAPAEITQQNDRQSQGRFELLHSQFEDQAALTPELLALSFYSSLDSPPIELSYAELDARANGLANTLRKEDVEVIPICLQRSVELYVAILAILKAGSAWCPIDETSPSKVLLTTTDLEGVRKSSVRASPRDGVLSSHHLSGQDLAYLLWTSGTTGEPKGAMRDLQIQVEHDEKAGQVRTLQLSAYSFDVFVQDLFYTWGIAGSVVSGTRELVLGTFVEFIWKSSPTHAHLTPSFGASIHYVTFIGEKLTENVAEAWAAPEITTRAYNTYGPAENAVVDRAKAANVGFPLAHCTAYVVREVELVPRYGIGELALGGAQAFIQGVAGIDERIYLTGDFLGRNDDLVKITGIRIELSEISAACASVKDDHAAVEHVETLHLPRPGAVTDSSNKVVVTFVSVKKAGVDAGMIRGQVFQKARDLLPMYMVPGHVVVLDTTMPRTASNKSSDLNQSAGDGHQTKLQWTEDQFSMATEPLSPGDSLAGLGFSSLQVTKLAWSLKRRLRCAVGLVEVVLRKLPRQKTELSLLNGTASSEPAAGTTWLVSIKNALTKTVRGDMRPHDTLYVVPATPIQESLVAETMLEPRAHLGTIDGHRLKYVWTEAARKFDILRTIFVPLTQLDVEHTEEHGGSVAWARQQGIRSTILQLVRGEPTVRWAWLSGDEDQDLARWAEKLQMELAPTTTIQPPWSVTFNERNSKVMLSMHHALYDSVSSEMLLNTVAKLYQRQGWDDDDDDGAVPLARGMELGLLPTTLERDEAASLWDSRLSGARETVGALNAPFPDLTQSRQKQPQRILLARKPIPPIFFPSASAHKSPDFPTLFQSAFGCVLASYLELKAVVLGQTVSQRILHPDLARVMGPAMATLPVILWSNMTRDSSSLSRTMHNLHPVDIKKILNHGSESSNAPFPGFFVYHPAPESVNDAESNTAQQMFRGTEQALSLNVEHPLALNVFELEGAMELTGDGSRISQAQLELMLDQIIDQARAMLEMDRNLISISGAASTEMVSLHASEHPDWIAVEELALEQSDEDDCDEITTKTITYAQLNKLANAIASSLASHQVHLQPDDVSFAATLAIFRAGYVYLPVDEDLPPARKQLLIRDAKAKLIITTEELARDLDMNLDSDPPALLIPNGDDDIDVMLSWPVCLQRRPESGDGGYLLYTSGSTGRPKGVRVTRIIESSPGTAVLGGTGKYLNLTSRAFDPHLTQLFVPWHLGYRVVIGRDRTAMLGSLQRVINQLGITHFGSVPSVLTQLGLRPEEMPSVRVVTTGGEKASSELLNTWTKTRDPVGQENQQQGRHDAGAVLFNFYGPTEVTIGCLGHAVNAHSNARNLGLPFRGLEALLLCPGTGDEQVVARRGQPGELCIAGPQVSMGYLDRPIENAKSFQTTLLLGGGHMRMYRTGDMMRMMHDGTLEFLGRADQQTKIRGQRLELDEVVHFLKEAAAGEGDLDFAAVVVSNDDGKSNQQQQLFGFVAPRAGNSPKAAINDEVELLQDQDEAWVTLLERIDQKCETGLPAFMVPTMLSVSNIPYLAASGKVDTKLLAKIANDFFAAQKGQEVGVDPASTTGQGHVLDAEESAVVMAVQEAMGSQIHLAAATSSIHRLGIDSLSAVPLVSLLRRRGFSRVSMADILSSSCTVRSIARLADRYMDNSASTNSASASTWPHQQMTDMAREVEAFSASDLGSLPVHLSESEIEAVLPCLPLQSALVARSLSWWLRTKSAGDGNEALVDVPYVAQFHYHLARGTDVGRWKMAAEAVIASEATLRTCFVQREHDGQIFQVVLRSPPSPFNSEENTAGIVAQMSIRSPIRLQIQETDESGRTLISLKIHHALFDGAAIDMLRKRFEQAYDGQDPLDASYNKSLGVLTNISGHCYLSGAPLESTRRLWQARLNGVRRCRVGAENDNSNNDGTMVRSTRRLAYTATQLKDRLRAPLQQSDVPISVSTAFQLATALCLAQLTRQRSVVYGFVMSLRPLLAHVVDGTEGFIGPCLNTLVQTLSFRGVDEGLPELAQRVHGDHADTCRGTSPFATVEQVQRWAGSEERLFDSLLSINIIPADEMKNGGEPEPGRMTALRTQSKSDMALAIDVDLHADGRIDLALSSAGSLTESQLDDVGRLFEEVVYNSADKNARVARFLPVQHWDASKDSVVLNGHQATVDPEPELGLKDEGFQEALACVQTAASRLLRLKPSDIPDNGKTTSLYQLGLDSITIIPFVKLINKLENIWLAPDAVIKARTIQGTAKLVQEIKTRNSTNAKGNARKHSRARDDKADNDMNDEDVYDKTLQRLAKDLMFAATPLQESMLSASLAIADKAYTYVHTTRLSQDALAADTPNLDKFFAAVRDTVQACEILRTRFIFTQDDEAPWVGVVSPTEQSDLVNWEVVKSDSPGRVRLRIHHALYDATSIQEVWRILGENYSKRLRDHDNIGSREVVQHHLFRPFARTVALAQRASVAFWTALVQEYSYTPLELPGNSLQASPAFHFVLSEQELSLLQARCRSLSVTTKAALQLAWVKVLCESVYGQGDVVYGEVISTNSGSSAGAGVTGDAVVGPTINTVPMRVKLADQGIAISAAEALGRVQELSDEARGAVAMGSLRKIQALWRSSSRDGENMPPTLFQSLFVFDGVIASASAEDDGSTPSLFRTTRTDTQSREEESDGGPAYDDTPVIVSFQIKNNALHGKLRAKMSEKEVETLGSRLEAALRWVLACEVSDPALSISQMNMVGKRHLAVKRAAGERVHHSERDGPNPIADAVLELAKTVLGTRQRGRDIGYNTRLVNVGLDSILAIRLSMLLRKQMGIAVSVFEITRGASIHDIVKNATSTRGIAVQEPRHKLLAEGEEVKDLVANKLGLPKSEVKSIVPVLPGQRAHLEQWLHSGKRFFEPPWVYRVVDGSLDTQKVANAWAELCRVHGALRTTFVWAGKATGVVQVTLGEQWAGKGRFSALQDQSKPIQTLIDEHVEEGNTRSSDLRIPPASFSFLDALDGQAVVLRVHHALYDAWSIKMVVKDLNELLAFGKVQEPRALLEDVVQQIRDFRQPDAEDLYWKHHLSHAQDTVLRESDGSASTHDKSPLGSRFKASYSTAVPESTLGALWQTKSSARISAAIVLAYAKTLGHFTGRSRPTFGLNHASRSLSSVDGAQTLDLTAASVPTLTVTPFCIDLDSSTQRSGSSSTSAEERLLDFVQDHLAQLGKFAQSDGLQRFCPRFNSYLNILNSEDDTPAVNDEGVKTSTKVVLGRYMLGEPLSSDYFTVTRPSSSTVSTIEELETGHLCPHQLFFNVIVRQGRDVSVAVSGDDALCGGGLAMATKLVSFFGFELAKIIDSPCAG</sequence>
<dbReference type="GO" id="GO:0044550">
    <property type="term" value="P:secondary metabolite biosynthetic process"/>
    <property type="evidence" value="ECO:0007669"/>
    <property type="project" value="TreeGrafter"/>
</dbReference>
<evidence type="ECO:0000256" key="3">
    <source>
        <dbReference type="ARBA" id="ARBA00022598"/>
    </source>
</evidence>
<dbReference type="Gene3D" id="3.30.300.30">
    <property type="match status" value="3"/>
</dbReference>
<dbReference type="FunFam" id="3.30.300.30:FF:000015">
    <property type="entry name" value="Nonribosomal peptide synthase SidD"/>
    <property type="match status" value="1"/>
</dbReference>
<name>A0AAE0LT57_9PEZI</name>
<dbReference type="InterPro" id="IPR006162">
    <property type="entry name" value="Ppantetheine_attach_site"/>
</dbReference>
<dbReference type="SUPFAM" id="SSF47336">
    <property type="entry name" value="ACP-like"/>
    <property type="match status" value="2"/>
</dbReference>